<gene>
    <name evidence="1" type="ORF">CLV36_11427</name>
</gene>
<reference evidence="1 2" key="1">
    <citation type="submission" date="2018-03" db="EMBL/GenBank/DDBJ databases">
        <title>Genomic Encyclopedia of Archaeal and Bacterial Type Strains, Phase II (KMG-II): from individual species to whole genera.</title>
        <authorList>
            <person name="Goeker M."/>
        </authorList>
    </citation>
    <scope>NUCLEOTIDE SEQUENCE [LARGE SCALE GENOMIC DNA]</scope>
    <source>
        <strain evidence="1 2">RHA1</strain>
    </source>
</reference>
<dbReference type="SUPFAM" id="SSF160424">
    <property type="entry name" value="BH3703-like"/>
    <property type="match status" value="1"/>
</dbReference>
<dbReference type="Proteomes" id="UP000238836">
    <property type="component" value="Unassembled WGS sequence"/>
</dbReference>
<dbReference type="Pfam" id="PF04634">
    <property type="entry name" value="YezG-like"/>
    <property type="match status" value="1"/>
</dbReference>
<dbReference type="RefSeq" id="WP_106343121.1">
    <property type="nucleotide sequence ID" value="NZ_PVTZ01000014.1"/>
</dbReference>
<protein>
    <submittedName>
        <fullName evidence="1">Uncharacterized protein (TIGR01741 family)</fullName>
    </submittedName>
</protein>
<keyword evidence="2" id="KW-1185">Reference proteome</keyword>
<proteinExistence type="predicted"/>
<comment type="caution">
    <text evidence="1">The sequence shown here is derived from an EMBL/GenBank/DDBJ whole genome shotgun (WGS) entry which is preliminary data.</text>
</comment>
<evidence type="ECO:0000313" key="1">
    <source>
        <dbReference type="EMBL" id="PRZ12363.1"/>
    </source>
</evidence>
<dbReference type="EMBL" id="PVTZ01000014">
    <property type="protein sequence ID" value="PRZ12363.1"/>
    <property type="molecule type" value="Genomic_DNA"/>
</dbReference>
<dbReference type="InterPro" id="IPR006728">
    <property type="entry name" value="YezG-like"/>
</dbReference>
<sequence>MSEEKLKVVYHEIAELINDTIPEKWSEVYLYGEIAEGSQTAYFYYYPEGNGQPVYSNNIPDLFHISEEDYKKLWHQLLDSIQKLWKVFKDDGQEPWTNLTIHLNHSGKFKVHFNYDDLSNANPLEQKTIWAYKHLGILPKSKSGKKFLEKYLQTTEENNQE</sequence>
<dbReference type="NCBIfam" id="TIGR01741">
    <property type="entry name" value="staph_tand_hypo"/>
    <property type="match status" value="1"/>
</dbReference>
<organism evidence="1 2">
    <name type="scientific">Laceyella sediminis</name>
    <dbReference type="NCBI Taxonomy" id="573074"/>
    <lineage>
        <taxon>Bacteria</taxon>
        <taxon>Bacillati</taxon>
        <taxon>Bacillota</taxon>
        <taxon>Bacilli</taxon>
        <taxon>Bacillales</taxon>
        <taxon>Thermoactinomycetaceae</taxon>
        <taxon>Laceyella</taxon>
    </lineage>
</organism>
<dbReference type="InterPro" id="IPR036170">
    <property type="entry name" value="YezG-like_sf"/>
</dbReference>
<name>A0ABX5EKI3_9BACL</name>
<accession>A0ABX5EKI3</accession>
<dbReference type="Gene3D" id="3.30.500.20">
    <property type="entry name" value="BH3703-like domains"/>
    <property type="match status" value="1"/>
</dbReference>
<evidence type="ECO:0000313" key="2">
    <source>
        <dbReference type="Proteomes" id="UP000238836"/>
    </source>
</evidence>